<dbReference type="AlphaFoldDB" id="A0A653EGN7"/>
<feature type="region of interest" description="Disordered" evidence="1">
    <location>
        <begin position="216"/>
        <end position="250"/>
    </location>
</feature>
<accession>A0A653EGN7</accession>
<name>A0A653EGN7_MYCKA</name>
<gene>
    <name evidence="2" type="ORF">BIN_B_00504</name>
</gene>
<sequence length="284" mass="31556">MVKEYRPSETASGGPRQRLTMHDLKRAGRSSVGRNARHRHTCCNVLVALDASLNQGQIDVLQWISEGCPADRWTNFTYKTTAAALEWRGLITVSKRGGIWTAAILPAGTHYLATGKYPAGHRLHRVSPPRRTVTTPVVPPRRAPQPSSSAAVKPTYQLVKDIVDAGGVLERDMTDDGTNYKHLVAIISLCRAMFQDPSCTSIWPVIARTVRAAWRSSASSRRRSDSRLNSRSPRELPAHRWTRDRLATRPAMSAPRFPTAEVCLSGLATRGRRRRSRIRESGCS</sequence>
<protein>
    <submittedName>
        <fullName evidence="2">Uncharacterized protein</fullName>
    </submittedName>
</protein>
<evidence type="ECO:0000256" key="1">
    <source>
        <dbReference type="SAM" id="MobiDB-lite"/>
    </source>
</evidence>
<organism evidence="2">
    <name type="scientific">Mycobacterium kansasii</name>
    <dbReference type="NCBI Taxonomy" id="1768"/>
    <lineage>
        <taxon>Bacteria</taxon>
        <taxon>Bacillati</taxon>
        <taxon>Actinomycetota</taxon>
        <taxon>Actinomycetes</taxon>
        <taxon>Mycobacteriales</taxon>
        <taxon>Mycobacteriaceae</taxon>
        <taxon>Mycobacterium</taxon>
    </lineage>
</organism>
<evidence type="ECO:0000313" key="2">
    <source>
        <dbReference type="EMBL" id="VTO96679.1"/>
    </source>
</evidence>
<proteinExistence type="predicted"/>
<dbReference type="EMBL" id="LR589245">
    <property type="protein sequence ID" value="VTO96679.1"/>
    <property type="molecule type" value="Genomic_DNA"/>
</dbReference>
<feature type="region of interest" description="Disordered" evidence="1">
    <location>
        <begin position="1"/>
        <end position="23"/>
    </location>
</feature>
<feature type="region of interest" description="Disordered" evidence="1">
    <location>
        <begin position="123"/>
        <end position="151"/>
    </location>
</feature>
<feature type="compositionally biased region" description="Basic and acidic residues" evidence="1">
    <location>
        <begin position="222"/>
        <end position="247"/>
    </location>
</feature>
<reference evidence="2" key="1">
    <citation type="submission" date="2019-05" db="EMBL/GenBank/DDBJ databases">
        <authorList>
            <person name="Naeem R."/>
            <person name="Antony C."/>
            <person name="Guan Q."/>
        </authorList>
    </citation>
    <scope>NUCLEOTIDE SEQUENCE</scope>
    <source>
        <strain evidence="2">3</strain>
    </source>
</reference>